<gene>
    <name evidence="1" type="ORF">FWK35_00035344</name>
</gene>
<organism evidence="1 2">
    <name type="scientific">Aphis craccivora</name>
    <name type="common">Cowpea aphid</name>
    <dbReference type="NCBI Taxonomy" id="307492"/>
    <lineage>
        <taxon>Eukaryota</taxon>
        <taxon>Metazoa</taxon>
        <taxon>Ecdysozoa</taxon>
        <taxon>Arthropoda</taxon>
        <taxon>Hexapoda</taxon>
        <taxon>Insecta</taxon>
        <taxon>Pterygota</taxon>
        <taxon>Neoptera</taxon>
        <taxon>Paraneoptera</taxon>
        <taxon>Hemiptera</taxon>
        <taxon>Sternorrhyncha</taxon>
        <taxon>Aphidomorpha</taxon>
        <taxon>Aphidoidea</taxon>
        <taxon>Aphididae</taxon>
        <taxon>Aphidini</taxon>
        <taxon>Aphis</taxon>
        <taxon>Aphis</taxon>
    </lineage>
</organism>
<name>A0A6G0VRA7_APHCR</name>
<proteinExistence type="predicted"/>
<evidence type="ECO:0000313" key="1">
    <source>
        <dbReference type="EMBL" id="KAF0706481.1"/>
    </source>
</evidence>
<dbReference type="EMBL" id="VUJU01012898">
    <property type="protein sequence ID" value="KAF0706481.1"/>
    <property type="molecule type" value="Genomic_DNA"/>
</dbReference>
<protein>
    <submittedName>
        <fullName evidence="1">Uncharacterized protein</fullName>
    </submittedName>
</protein>
<dbReference type="OrthoDB" id="6614021at2759"/>
<sequence length="94" mass="10999">MPKGGKPKPSWEYLNHFTKNKRSVTEINNQDEVCCPRAILIELSYKTADKLGHKLTDSQIKGIWNGRNNIQTRFIKQLCQKLKIFDNRPFTYCV</sequence>
<comment type="caution">
    <text evidence="1">The sequence shown here is derived from an EMBL/GenBank/DDBJ whole genome shotgun (WGS) entry which is preliminary data.</text>
</comment>
<keyword evidence="2" id="KW-1185">Reference proteome</keyword>
<reference evidence="1 2" key="1">
    <citation type="submission" date="2019-08" db="EMBL/GenBank/DDBJ databases">
        <title>Whole genome of Aphis craccivora.</title>
        <authorList>
            <person name="Voronova N.V."/>
            <person name="Shulinski R.S."/>
            <person name="Bandarenka Y.V."/>
            <person name="Zhorov D.G."/>
            <person name="Warner D."/>
        </authorList>
    </citation>
    <scope>NUCLEOTIDE SEQUENCE [LARGE SCALE GENOMIC DNA]</scope>
    <source>
        <strain evidence="1">180601</strain>
        <tissue evidence="1">Whole Body</tissue>
    </source>
</reference>
<dbReference type="AlphaFoldDB" id="A0A6G0VRA7"/>
<evidence type="ECO:0000313" key="2">
    <source>
        <dbReference type="Proteomes" id="UP000478052"/>
    </source>
</evidence>
<dbReference type="Proteomes" id="UP000478052">
    <property type="component" value="Unassembled WGS sequence"/>
</dbReference>
<accession>A0A6G0VRA7</accession>